<keyword evidence="6" id="KW-0675">Receptor</keyword>
<evidence type="ECO:0000256" key="1">
    <source>
        <dbReference type="ARBA" id="ARBA00022729"/>
    </source>
</evidence>
<keyword evidence="6" id="KW-0472">Membrane</keyword>
<feature type="domain" description="FZ" evidence="4">
    <location>
        <begin position="71"/>
        <end position="196"/>
    </location>
</feature>
<dbReference type="InterPro" id="IPR050958">
    <property type="entry name" value="Cell_Adh-Cytoskel_Orgn"/>
</dbReference>
<dbReference type="GO" id="GO:0007156">
    <property type="term" value="P:homophilic cell adhesion via plasma membrane adhesion molecules"/>
    <property type="evidence" value="ECO:0007669"/>
    <property type="project" value="TreeGrafter"/>
</dbReference>
<dbReference type="AlphaFoldDB" id="A0A9X0CVF1"/>
<dbReference type="InterPro" id="IPR036790">
    <property type="entry name" value="Frizzled_dom_sf"/>
</dbReference>
<dbReference type="Gene3D" id="1.10.2000.10">
    <property type="entry name" value="Frizzled cysteine-rich domain"/>
    <property type="match status" value="1"/>
</dbReference>
<proteinExistence type="predicted"/>
<dbReference type="InterPro" id="IPR007110">
    <property type="entry name" value="Ig-like_dom"/>
</dbReference>
<dbReference type="GO" id="GO:0005886">
    <property type="term" value="C:plasma membrane"/>
    <property type="evidence" value="ECO:0007669"/>
    <property type="project" value="TreeGrafter"/>
</dbReference>
<name>A0A9X0CVF1_9CNID</name>
<comment type="caution">
    <text evidence="6">The sequence shown here is derived from an EMBL/GenBank/DDBJ whole genome shotgun (WGS) entry which is preliminary data.</text>
</comment>
<gene>
    <name evidence="6" type="primary">ROR2</name>
    <name evidence="6" type="ORF">OS493_031295</name>
</gene>
<dbReference type="EC" id="2.7.10.1" evidence="6"/>
<reference evidence="6" key="1">
    <citation type="submission" date="2023-01" db="EMBL/GenBank/DDBJ databases">
        <title>Genome assembly of the deep-sea coral Lophelia pertusa.</title>
        <authorList>
            <person name="Herrera S."/>
            <person name="Cordes E."/>
        </authorList>
    </citation>
    <scope>NUCLEOTIDE SEQUENCE</scope>
    <source>
        <strain evidence="6">USNM1676648</strain>
        <tissue evidence="6">Polyp</tissue>
    </source>
</reference>
<dbReference type="FunFam" id="2.60.40.10:FF:000612">
    <property type="entry name" value="palladin isoform X1"/>
    <property type="match status" value="1"/>
</dbReference>
<protein>
    <submittedName>
        <fullName evidence="6">Tyrosine-protein kinase transmembrane receptor ror2</fullName>
        <ecNumber evidence="6">2.7.10.1</ecNumber>
    </submittedName>
</protein>
<keyword evidence="6" id="KW-0812">Transmembrane</keyword>
<dbReference type="Gene3D" id="2.60.40.10">
    <property type="entry name" value="Immunoglobulins"/>
    <property type="match status" value="1"/>
</dbReference>
<feature type="disulfide bond" evidence="3">
    <location>
        <begin position="152"/>
        <end position="193"/>
    </location>
</feature>
<evidence type="ECO:0000313" key="7">
    <source>
        <dbReference type="Proteomes" id="UP001163046"/>
    </source>
</evidence>
<dbReference type="PANTHER" id="PTHR45080:SF8">
    <property type="entry name" value="IG-LIKE DOMAIN-CONTAINING PROTEIN"/>
    <property type="match status" value="1"/>
</dbReference>
<keyword evidence="7" id="KW-1185">Reference proteome</keyword>
<accession>A0A9X0CVF1</accession>
<evidence type="ECO:0000259" key="5">
    <source>
        <dbReference type="PROSITE" id="PS50835"/>
    </source>
</evidence>
<dbReference type="GO" id="GO:0030424">
    <property type="term" value="C:axon"/>
    <property type="evidence" value="ECO:0007669"/>
    <property type="project" value="TreeGrafter"/>
</dbReference>
<evidence type="ECO:0000256" key="3">
    <source>
        <dbReference type="PROSITE-ProRule" id="PRU00090"/>
    </source>
</evidence>
<evidence type="ECO:0000259" key="4">
    <source>
        <dbReference type="PROSITE" id="PS50038"/>
    </source>
</evidence>
<comment type="caution">
    <text evidence="3">Lacks conserved residue(s) required for the propagation of feature annotation.</text>
</comment>
<feature type="domain" description="Ig-like" evidence="5">
    <location>
        <begin position="1"/>
        <end position="88"/>
    </location>
</feature>
<dbReference type="SMART" id="SM00409">
    <property type="entry name" value="IG"/>
    <property type="match status" value="1"/>
</dbReference>
<dbReference type="GO" id="GO:0050808">
    <property type="term" value="P:synapse organization"/>
    <property type="evidence" value="ECO:0007669"/>
    <property type="project" value="TreeGrafter"/>
</dbReference>
<dbReference type="InterPro" id="IPR036179">
    <property type="entry name" value="Ig-like_dom_sf"/>
</dbReference>
<dbReference type="Pfam" id="PF07679">
    <property type="entry name" value="I-set"/>
    <property type="match status" value="1"/>
</dbReference>
<keyword evidence="1" id="KW-0732">Signal</keyword>
<evidence type="ECO:0000256" key="2">
    <source>
        <dbReference type="ARBA" id="ARBA00023157"/>
    </source>
</evidence>
<dbReference type="PROSITE" id="PS50835">
    <property type="entry name" value="IG_LIKE"/>
    <property type="match status" value="1"/>
</dbReference>
<dbReference type="InterPro" id="IPR003599">
    <property type="entry name" value="Ig_sub"/>
</dbReference>
<dbReference type="EMBL" id="MU826385">
    <property type="protein sequence ID" value="KAJ7377021.1"/>
    <property type="molecule type" value="Genomic_DNA"/>
</dbReference>
<dbReference type="InterPro" id="IPR013098">
    <property type="entry name" value="Ig_I-set"/>
</dbReference>
<keyword evidence="6" id="KW-0418">Kinase</keyword>
<dbReference type="InterPro" id="IPR003598">
    <property type="entry name" value="Ig_sub2"/>
</dbReference>
<dbReference type="Proteomes" id="UP001163046">
    <property type="component" value="Unassembled WGS sequence"/>
</dbReference>
<dbReference type="SMART" id="SM00408">
    <property type="entry name" value="IGc2"/>
    <property type="match status" value="1"/>
</dbReference>
<dbReference type="InterPro" id="IPR013783">
    <property type="entry name" value="Ig-like_fold"/>
</dbReference>
<dbReference type="OrthoDB" id="2431000at2759"/>
<dbReference type="GO" id="GO:0008046">
    <property type="term" value="F:axon guidance receptor activity"/>
    <property type="evidence" value="ECO:0007669"/>
    <property type="project" value="TreeGrafter"/>
</dbReference>
<dbReference type="GO" id="GO:0043025">
    <property type="term" value="C:neuronal cell body"/>
    <property type="evidence" value="ECO:0007669"/>
    <property type="project" value="TreeGrafter"/>
</dbReference>
<dbReference type="GO" id="GO:0004714">
    <property type="term" value="F:transmembrane receptor protein tyrosine kinase activity"/>
    <property type="evidence" value="ECO:0007669"/>
    <property type="project" value="UniProtKB-EC"/>
</dbReference>
<dbReference type="PANTHER" id="PTHR45080">
    <property type="entry name" value="CONTACTIN 5"/>
    <property type="match status" value="1"/>
</dbReference>
<evidence type="ECO:0000313" key="6">
    <source>
        <dbReference type="EMBL" id="KAJ7377021.1"/>
    </source>
</evidence>
<organism evidence="6 7">
    <name type="scientific">Desmophyllum pertusum</name>
    <dbReference type="NCBI Taxonomy" id="174260"/>
    <lineage>
        <taxon>Eukaryota</taxon>
        <taxon>Metazoa</taxon>
        <taxon>Cnidaria</taxon>
        <taxon>Anthozoa</taxon>
        <taxon>Hexacorallia</taxon>
        <taxon>Scleractinia</taxon>
        <taxon>Caryophylliina</taxon>
        <taxon>Caryophylliidae</taxon>
        <taxon>Desmophyllum</taxon>
    </lineage>
</organism>
<keyword evidence="6" id="KW-0808">Transferase</keyword>
<dbReference type="CDD" id="cd00096">
    <property type="entry name" value="Ig"/>
    <property type="match status" value="1"/>
</dbReference>
<keyword evidence="2 3" id="KW-1015">Disulfide bond</keyword>
<dbReference type="PROSITE" id="PS50038">
    <property type="entry name" value="FZ"/>
    <property type="match status" value="1"/>
</dbReference>
<dbReference type="InterPro" id="IPR020067">
    <property type="entry name" value="Frizzled_dom"/>
</dbReference>
<dbReference type="SUPFAM" id="SSF48726">
    <property type="entry name" value="Immunoglobulin"/>
    <property type="match status" value="1"/>
</dbReference>
<sequence length="515" mass="57604">MVSLKPLEKTVKEGKGLSLVCTATGKPKPRIKWKKDGKTITSDYRIKIRMTDTGSKLRIKDSVPKDSGRYLCVAKNRLGSNRSEAMVEVKDARVFVPHLKPQQQSEGKIVHAASLLKDYIKPTCNKSLLKALCYNLFPLCQSGRHARPRLLCKDECEVLQSRTCSKEFRLLRERLGSSAEETIPNCSVLTFDCLVIGNKTILGRSACQKHTADASEVIIKPLKGTYSMCNPNISKRVKIYNNEIYKLVKNVDNELKNGVMTLTSQSNERSTYCFSALLPLDNLVREWNDFFTTPLLPNLQRPHNLTVPGLKISTRNSSVDSIWIPLGYSPNYRVHEKVSLRNVTFYYRYQSGHGSFIAEGEYDLCETVFKLTVETLHDGTVKLSGSSETPLDDVSNIETAGFVSASPPNRLIEAIRKTKLFELRLMKPVMEAYIISKDLIVKFSGDSYFGPTALPVTLEFFGGKLHGHDVLLAGITSTRITMNQALEMSTDFSIPNLDILKNSPNGTSVSLYQAN</sequence>